<evidence type="ECO:0000256" key="1">
    <source>
        <dbReference type="ARBA" id="ARBA00004141"/>
    </source>
</evidence>
<evidence type="ECO:0000256" key="2">
    <source>
        <dbReference type="ARBA" id="ARBA00008335"/>
    </source>
</evidence>
<dbReference type="PANTHER" id="PTHR12778">
    <property type="entry name" value="SOLUTE CARRIER FAMILY 33 ACETYL-COA TRANSPORTER -RELATED"/>
    <property type="match status" value="1"/>
</dbReference>
<protein>
    <submittedName>
        <fullName evidence="8">MFS transporter</fullName>
    </submittedName>
</protein>
<dbReference type="EMBL" id="DMAI01000290">
    <property type="protein sequence ID" value="HAE49256.1"/>
    <property type="molecule type" value="Genomic_DNA"/>
</dbReference>
<evidence type="ECO:0000256" key="5">
    <source>
        <dbReference type="ARBA" id="ARBA00022989"/>
    </source>
</evidence>
<evidence type="ECO:0000256" key="3">
    <source>
        <dbReference type="ARBA" id="ARBA00022448"/>
    </source>
</evidence>
<feature type="transmembrane region" description="Helical" evidence="7">
    <location>
        <begin position="314"/>
        <end position="336"/>
    </location>
</feature>
<feature type="transmembrane region" description="Helical" evidence="7">
    <location>
        <begin position="12"/>
        <end position="30"/>
    </location>
</feature>
<organism evidence="8 9">
    <name type="scientific">Tistrella mobilis</name>
    <dbReference type="NCBI Taxonomy" id="171437"/>
    <lineage>
        <taxon>Bacteria</taxon>
        <taxon>Pseudomonadati</taxon>
        <taxon>Pseudomonadota</taxon>
        <taxon>Alphaproteobacteria</taxon>
        <taxon>Geminicoccales</taxon>
        <taxon>Geminicoccaceae</taxon>
        <taxon>Tistrella</taxon>
    </lineage>
</organism>
<sequence length="414" mass="41998">MTRPATSPAPGLLLIGALYLAQGLPIGFAFEALPVLLRRAGVPLEVIAWVPLAGLPWVLKPLWAPLVDNLGRGARLGRRRAWIIPMQLILAAAMAGLAMITDWQAAALPVVVLTLIASIASATQDTATDGLAAERLHGGALTRANALQSGGMMAGFMLGGSGLLWAAGHIGVQTALVILAGLLIAALLPVLAWPDPRATMTAGDRRPARLRSYFRRPGAWPVLIAGIGFALPYSGGLALSKLYLTDAGMALDRIGLIGIAGSLAMILIGCPLAVRMIGRRGIGPTLVSALILTLLALGLWLLPVAGLVAPDPAIVLPASILLGTAGGAATTAAATLMMRFAARGNQAGTDVTIPQAAQVAGETLSGGVATGIAAGAGYAGALVSVLAAGAIGFAITRAMLVRPAVRQLDDHPAP</sequence>
<feature type="transmembrane region" description="Helical" evidence="7">
    <location>
        <begin position="172"/>
        <end position="193"/>
    </location>
</feature>
<keyword evidence="4 7" id="KW-0812">Transmembrane</keyword>
<dbReference type="InterPro" id="IPR011701">
    <property type="entry name" value="MFS"/>
</dbReference>
<proteinExistence type="inferred from homology"/>
<reference evidence="8 9" key="1">
    <citation type="journal article" date="2018" name="Nat. Biotechnol.">
        <title>A standardized bacterial taxonomy based on genome phylogeny substantially revises the tree of life.</title>
        <authorList>
            <person name="Parks D.H."/>
            <person name="Chuvochina M."/>
            <person name="Waite D.W."/>
            <person name="Rinke C."/>
            <person name="Skarshewski A."/>
            <person name="Chaumeil P.A."/>
            <person name="Hugenholtz P."/>
        </authorList>
    </citation>
    <scope>NUCLEOTIDE SEQUENCE [LARGE SCALE GENOMIC DNA]</scope>
    <source>
        <strain evidence="8">UBA8739</strain>
    </source>
</reference>
<feature type="transmembrane region" description="Helical" evidence="7">
    <location>
        <begin position="80"/>
        <end position="100"/>
    </location>
</feature>
<evidence type="ECO:0000256" key="7">
    <source>
        <dbReference type="SAM" id="Phobius"/>
    </source>
</evidence>
<dbReference type="Pfam" id="PF07690">
    <property type="entry name" value="MFS_1"/>
    <property type="match status" value="1"/>
</dbReference>
<feature type="transmembrane region" description="Helical" evidence="7">
    <location>
        <begin position="213"/>
        <end position="234"/>
    </location>
</feature>
<dbReference type="GO" id="GO:0022857">
    <property type="term" value="F:transmembrane transporter activity"/>
    <property type="evidence" value="ECO:0007669"/>
    <property type="project" value="InterPro"/>
</dbReference>
<gene>
    <name evidence="8" type="ORF">DCK97_17705</name>
</gene>
<keyword evidence="5 7" id="KW-1133">Transmembrane helix</keyword>
<evidence type="ECO:0000313" key="8">
    <source>
        <dbReference type="EMBL" id="HAE49256.1"/>
    </source>
</evidence>
<keyword evidence="6 7" id="KW-0472">Membrane</keyword>
<dbReference type="InterPro" id="IPR036259">
    <property type="entry name" value="MFS_trans_sf"/>
</dbReference>
<dbReference type="InterPro" id="IPR004752">
    <property type="entry name" value="AmpG_permease/AT-1"/>
</dbReference>
<comment type="subcellular location">
    <subcellularLocation>
        <location evidence="1">Membrane</location>
        <topology evidence="1">Multi-pass membrane protein</topology>
    </subcellularLocation>
</comment>
<feature type="transmembrane region" description="Helical" evidence="7">
    <location>
        <begin position="144"/>
        <end position="166"/>
    </location>
</feature>
<comment type="caution">
    <text evidence="8">The sequence shown here is derived from an EMBL/GenBank/DDBJ whole genome shotgun (WGS) entry which is preliminary data.</text>
</comment>
<dbReference type="AlphaFoldDB" id="A0A3B9INE4"/>
<keyword evidence="3" id="KW-0813">Transport</keyword>
<feature type="transmembrane region" description="Helical" evidence="7">
    <location>
        <begin position="106"/>
        <end position="123"/>
    </location>
</feature>
<evidence type="ECO:0000256" key="6">
    <source>
        <dbReference type="ARBA" id="ARBA00023136"/>
    </source>
</evidence>
<dbReference type="Gene3D" id="1.20.1250.20">
    <property type="entry name" value="MFS general substrate transporter like domains"/>
    <property type="match status" value="1"/>
</dbReference>
<dbReference type="GO" id="GO:0016020">
    <property type="term" value="C:membrane"/>
    <property type="evidence" value="ECO:0007669"/>
    <property type="project" value="UniProtKB-SubCell"/>
</dbReference>
<name>A0A3B9INE4_9PROT</name>
<feature type="transmembrane region" description="Helical" evidence="7">
    <location>
        <begin position="254"/>
        <end position="274"/>
    </location>
</feature>
<evidence type="ECO:0000313" key="9">
    <source>
        <dbReference type="Proteomes" id="UP000257706"/>
    </source>
</evidence>
<accession>A0A3B9INE4</accession>
<dbReference type="PANTHER" id="PTHR12778:SF10">
    <property type="entry name" value="MAJOR FACILITATOR SUPERFAMILY DOMAIN-CONTAINING PROTEIN 3"/>
    <property type="match status" value="1"/>
</dbReference>
<evidence type="ECO:0000256" key="4">
    <source>
        <dbReference type="ARBA" id="ARBA00022692"/>
    </source>
</evidence>
<dbReference type="SUPFAM" id="SSF103473">
    <property type="entry name" value="MFS general substrate transporter"/>
    <property type="match status" value="1"/>
</dbReference>
<comment type="similarity">
    <text evidence="2">Belongs to the major facilitator superfamily.</text>
</comment>
<feature type="transmembrane region" description="Helical" evidence="7">
    <location>
        <begin position="286"/>
        <end position="308"/>
    </location>
</feature>
<dbReference type="Proteomes" id="UP000257706">
    <property type="component" value="Unassembled WGS sequence"/>
</dbReference>